<dbReference type="PANTHER" id="PTHR12526">
    <property type="entry name" value="GLYCOSYLTRANSFERASE"/>
    <property type="match status" value="1"/>
</dbReference>
<proteinExistence type="predicted"/>
<dbReference type="PANTHER" id="PTHR12526:SF630">
    <property type="entry name" value="GLYCOSYLTRANSFERASE"/>
    <property type="match status" value="1"/>
</dbReference>
<sequence>MIQGRDIVVVSIQPWDIEIGSNCKNIASQFAKHNRVLYVNPPLDRITSIKDRKTEKVQKRLEIVRGKRSDLVQLEHHLWNLYPSELIESINWIRSEYLFGRLNRRNARILANNIRSAMDRLGFKDIILFNDSSMFLGLYLNEMMRPNQYTYYMRDFLIKVPYWSRHGSYIEPQLMKQVDLILNNSQYLTQYSRQFNNNSFMVGQGCDLEEFDDSDNRLAIPADLAAIPGPVVGYVGSLTSLRLDIQLLEYIARERPDWKLVLVGPQDEQFKASSLHQMNNVHFLGNKRPDELPAYIKGFDVAINPQVINDITIGNYPRKIDEYLAMGKAVVATKTVAMEMFNEHVYLAKTHSDYVDMIQQAIYEDPMKRYHQRTEFAKSHTWENNVAAIYDAIHHSIENRITWN</sequence>
<dbReference type="Pfam" id="PF13692">
    <property type="entry name" value="Glyco_trans_1_4"/>
    <property type="match status" value="1"/>
</dbReference>
<comment type="caution">
    <text evidence="1">The sequence shown here is derived from an EMBL/GenBank/DDBJ whole genome shotgun (WGS) entry which is preliminary data.</text>
</comment>
<keyword evidence="1" id="KW-0808">Transferase</keyword>
<name>A0A2S7KR38_9FLAO</name>
<dbReference type="AlphaFoldDB" id="A0A2S7KR38"/>
<dbReference type="RefSeq" id="WP_104813017.1">
    <property type="nucleotide sequence ID" value="NZ_MQUB01000001.1"/>
</dbReference>
<reference evidence="1 2" key="1">
    <citation type="submission" date="2016-11" db="EMBL/GenBank/DDBJ databases">
        <title>Trade-off between light-utilization and light-protection in marine flavobacteria.</title>
        <authorList>
            <person name="Kumagai Y."/>
        </authorList>
    </citation>
    <scope>NUCLEOTIDE SEQUENCE [LARGE SCALE GENOMIC DNA]</scope>
    <source>
        <strain evidence="1 2">NBRC 107741</strain>
    </source>
</reference>
<organism evidence="1 2">
    <name type="scientific">Aureitalea marina</name>
    <dbReference type="NCBI Taxonomy" id="930804"/>
    <lineage>
        <taxon>Bacteria</taxon>
        <taxon>Pseudomonadati</taxon>
        <taxon>Bacteroidota</taxon>
        <taxon>Flavobacteriia</taxon>
        <taxon>Flavobacteriales</taxon>
        <taxon>Flavobacteriaceae</taxon>
        <taxon>Aureitalea</taxon>
    </lineage>
</organism>
<protein>
    <submittedName>
        <fullName evidence="1">Glycosyl transferase family 1</fullName>
    </submittedName>
</protein>
<accession>A0A2S7KR38</accession>
<evidence type="ECO:0000313" key="1">
    <source>
        <dbReference type="EMBL" id="PQB05086.1"/>
    </source>
</evidence>
<dbReference type="Gene3D" id="3.40.50.11010">
    <property type="match status" value="1"/>
</dbReference>
<dbReference type="Gene3D" id="3.40.50.2000">
    <property type="entry name" value="Glycogen Phosphorylase B"/>
    <property type="match status" value="1"/>
</dbReference>
<dbReference type="Proteomes" id="UP000239800">
    <property type="component" value="Unassembled WGS sequence"/>
</dbReference>
<dbReference type="EMBL" id="MQUB01000001">
    <property type="protein sequence ID" value="PQB05086.1"/>
    <property type="molecule type" value="Genomic_DNA"/>
</dbReference>
<dbReference type="OrthoDB" id="9816564at2"/>
<gene>
    <name evidence="1" type="ORF">BST85_09410</name>
</gene>
<dbReference type="GO" id="GO:0016740">
    <property type="term" value="F:transferase activity"/>
    <property type="evidence" value="ECO:0007669"/>
    <property type="project" value="UniProtKB-KW"/>
</dbReference>
<dbReference type="SUPFAM" id="SSF53756">
    <property type="entry name" value="UDP-Glycosyltransferase/glycogen phosphorylase"/>
    <property type="match status" value="1"/>
</dbReference>
<evidence type="ECO:0000313" key="2">
    <source>
        <dbReference type="Proteomes" id="UP000239800"/>
    </source>
</evidence>
<keyword evidence="2" id="KW-1185">Reference proteome</keyword>